<dbReference type="InterPro" id="IPR044974">
    <property type="entry name" value="Disease_R_plants"/>
</dbReference>
<dbReference type="OrthoDB" id="598235at2759"/>
<dbReference type="PaxDb" id="3880-AES68665"/>
<name>G7IVT2_MEDTR</name>
<keyword evidence="10" id="KW-0378">Hydrolase</keyword>
<evidence type="ECO:0000256" key="1">
    <source>
        <dbReference type="ARBA" id="ARBA00022737"/>
    </source>
</evidence>
<accession>A0A0C3VBC1</accession>
<proteinExistence type="predicted"/>
<feature type="region of interest" description="Disordered" evidence="4">
    <location>
        <begin position="140"/>
        <end position="159"/>
    </location>
</feature>
<dbReference type="HOGENOM" id="CLU_000837_25_4_1"/>
<accession>G7IVT2</accession>
<feature type="domain" description="Disease resistance protein winged helix" evidence="7">
    <location>
        <begin position="446"/>
        <end position="515"/>
    </location>
</feature>
<dbReference type="Proteomes" id="UP000002051">
    <property type="component" value="Chromosome 3"/>
</dbReference>
<keyword evidence="2" id="KW-0547">Nucleotide-binding</keyword>
<evidence type="ECO:0000313" key="10">
    <source>
        <dbReference type="EMBL" id="RHN65515.1"/>
    </source>
</evidence>
<reference evidence="9 12" key="1">
    <citation type="journal article" date="2011" name="Nature">
        <title>The Medicago genome provides insight into the evolution of rhizobial symbioses.</title>
        <authorList>
            <person name="Young N.D."/>
            <person name="Debelle F."/>
            <person name="Oldroyd G.E."/>
            <person name="Geurts R."/>
            <person name="Cannon S.B."/>
            <person name="Udvardi M.K."/>
            <person name="Benedito V.A."/>
            <person name="Mayer K.F."/>
            <person name="Gouzy J."/>
            <person name="Schoof H."/>
            <person name="Van de Peer Y."/>
            <person name="Proost S."/>
            <person name="Cook D.R."/>
            <person name="Meyers B.C."/>
            <person name="Spannagl M."/>
            <person name="Cheung F."/>
            <person name="De Mita S."/>
            <person name="Krishnakumar V."/>
            <person name="Gundlach H."/>
            <person name="Zhou S."/>
            <person name="Mudge J."/>
            <person name="Bharti A.K."/>
            <person name="Murray J.D."/>
            <person name="Naoumkina M.A."/>
            <person name="Rosen B."/>
            <person name="Silverstein K.A."/>
            <person name="Tang H."/>
            <person name="Rombauts S."/>
            <person name="Zhao P.X."/>
            <person name="Zhou P."/>
            <person name="Barbe V."/>
            <person name="Bardou P."/>
            <person name="Bechner M."/>
            <person name="Bellec A."/>
            <person name="Berger A."/>
            <person name="Berges H."/>
            <person name="Bidwell S."/>
            <person name="Bisseling T."/>
            <person name="Choisne N."/>
            <person name="Couloux A."/>
            <person name="Denny R."/>
            <person name="Deshpande S."/>
            <person name="Dai X."/>
            <person name="Doyle J.J."/>
            <person name="Dudez A.M."/>
            <person name="Farmer A.D."/>
            <person name="Fouteau S."/>
            <person name="Franken C."/>
            <person name="Gibelin C."/>
            <person name="Gish J."/>
            <person name="Goldstein S."/>
            <person name="Gonzalez A.J."/>
            <person name="Green P.J."/>
            <person name="Hallab A."/>
            <person name="Hartog M."/>
            <person name="Hua A."/>
            <person name="Humphray S.J."/>
            <person name="Jeong D.H."/>
            <person name="Jing Y."/>
            <person name="Jocker A."/>
            <person name="Kenton S.M."/>
            <person name="Kim D.J."/>
            <person name="Klee K."/>
            <person name="Lai H."/>
            <person name="Lang C."/>
            <person name="Lin S."/>
            <person name="Macmil S.L."/>
            <person name="Magdelenat G."/>
            <person name="Matthews L."/>
            <person name="McCorrison J."/>
            <person name="Monaghan E.L."/>
            <person name="Mun J.H."/>
            <person name="Najar F.Z."/>
            <person name="Nicholson C."/>
            <person name="Noirot C."/>
            <person name="O'Bleness M."/>
            <person name="Paule C.R."/>
            <person name="Poulain J."/>
            <person name="Prion F."/>
            <person name="Qin B."/>
            <person name="Qu C."/>
            <person name="Retzel E.F."/>
            <person name="Riddle C."/>
            <person name="Sallet E."/>
            <person name="Samain S."/>
            <person name="Samson N."/>
            <person name="Sanders I."/>
            <person name="Saurat O."/>
            <person name="Scarpelli C."/>
            <person name="Schiex T."/>
            <person name="Segurens B."/>
            <person name="Severin A.J."/>
            <person name="Sherrier D.J."/>
            <person name="Shi R."/>
            <person name="Sims S."/>
            <person name="Singer S.R."/>
            <person name="Sinharoy S."/>
            <person name="Sterck L."/>
            <person name="Viollet A."/>
            <person name="Wang B.B."/>
            <person name="Wang K."/>
            <person name="Wang M."/>
            <person name="Wang X."/>
            <person name="Warfsmann J."/>
            <person name="Weissenbach J."/>
            <person name="White D.D."/>
            <person name="White J.D."/>
            <person name="Wiley G.B."/>
            <person name="Wincker P."/>
            <person name="Xing Y."/>
            <person name="Yang L."/>
            <person name="Yao Z."/>
            <person name="Ying F."/>
            <person name="Zhai J."/>
            <person name="Zhou L."/>
            <person name="Zuber A."/>
            <person name="Denarie J."/>
            <person name="Dixon R.A."/>
            <person name="May G.D."/>
            <person name="Schwartz D.C."/>
            <person name="Rogers J."/>
            <person name="Quetier F."/>
            <person name="Town C.D."/>
            <person name="Roe B.A."/>
        </authorList>
    </citation>
    <scope>NUCLEOTIDE SEQUENCE [LARGE SCALE GENOMIC DNA]</scope>
    <source>
        <strain evidence="9">A17</strain>
        <strain evidence="11 12">cv. Jemalong A17</strain>
    </source>
</reference>
<dbReference type="Proteomes" id="UP000265566">
    <property type="component" value="Chromosome 3"/>
</dbReference>
<feature type="domain" description="Disease resistance R13L4/SHOC-2-like LRR" evidence="8">
    <location>
        <begin position="563"/>
        <end position="893"/>
    </location>
</feature>
<evidence type="ECO:0000313" key="9">
    <source>
        <dbReference type="EMBL" id="AES68665.2"/>
    </source>
</evidence>
<dbReference type="Gramene" id="rna13362">
    <property type="protein sequence ID" value="RHN65515.1"/>
    <property type="gene ID" value="gene13362"/>
</dbReference>
<gene>
    <name evidence="11" type="primary">11422437</name>
    <name evidence="9" type="ordered locus">MTR_3g011370</name>
    <name evidence="10" type="ORF">MtrunA17_Chr3g0080731</name>
</gene>
<dbReference type="SUPFAM" id="SSF52540">
    <property type="entry name" value="P-loop containing nucleoside triphosphate hydrolases"/>
    <property type="match status" value="1"/>
</dbReference>
<dbReference type="STRING" id="3880.G7IVT2"/>
<keyword evidence="3" id="KW-0611">Plant defense</keyword>
<dbReference type="InterPro" id="IPR058922">
    <property type="entry name" value="WHD_DRP"/>
</dbReference>
<dbReference type="FunFam" id="3.40.50.300:FF:001091">
    <property type="entry name" value="Probable disease resistance protein At1g61300"/>
    <property type="match status" value="1"/>
</dbReference>
<dbReference type="Gene3D" id="1.10.10.10">
    <property type="entry name" value="Winged helix-like DNA-binding domain superfamily/Winged helix DNA-binding domain"/>
    <property type="match status" value="1"/>
</dbReference>
<dbReference type="InterPro" id="IPR041118">
    <property type="entry name" value="Rx_N"/>
</dbReference>
<feature type="domain" description="NB-ARC" evidence="5">
    <location>
        <begin position="182"/>
        <end position="357"/>
    </location>
</feature>
<organism evidence="9 12">
    <name type="scientific">Medicago truncatula</name>
    <name type="common">Barrel medic</name>
    <name type="synonym">Medicago tribuloides</name>
    <dbReference type="NCBI Taxonomy" id="3880"/>
    <lineage>
        <taxon>Eukaryota</taxon>
        <taxon>Viridiplantae</taxon>
        <taxon>Streptophyta</taxon>
        <taxon>Embryophyta</taxon>
        <taxon>Tracheophyta</taxon>
        <taxon>Spermatophyta</taxon>
        <taxon>Magnoliopsida</taxon>
        <taxon>eudicotyledons</taxon>
        <taxon>Gunneridae</taxon>
        <taxon>Pentapetalae</taxon>
        <taxon>rosids</taxon>
        <taxon>fabids</taxon>
        <taxon>Fabales</taxon>
        <taxon>Fabaceae</taxon>
        <taxon>Papilionoideae</taxon>
        <taxon>50 kb inversion clade</taxon>
        <taxon>NPAAA clade</taxon>
        <taxon>Hologalegina</taxon>
        <taxon>IRL clade</taxon>
        <taxon>Trifolieae</taxon>
        <taxon>Medicago</taxon>
    </lineage>
</organism>
<dbReference type="InterPro" id="IPR055414">
    <property type="entry name" value="LRR_R13L4/SHOC2-like"/>
</dbReference>
<evidence type="ECO:0000259" key="8">
    <source>
        <dbReference type="Pfam" id="PF23598"/>
    </source>
</evidence>
<protein>
    <submittedName>
        <fullName evidence="9">NB-ARC domain disease resistance protein</fullName>
    </submittedName>
    <submittedName>
        <fullName evidence="10">Putative P-loop containing nucleoside triphosphate hydrolase, leucine-rich repeat domain, L</fullName>
    </submittedName>
</protein>
<evidence type="ECO:0000259" key="6">
    <source>
        <dbReference type="Pfam" id="PF18052"/>
    </source>
</evidence>
<dbReference type="CDD" id="cd14798">
    <property type="entry name" value="RX-CC_like"/>
    <property type="match status" value="1"/>
</dbReference>
<dbReference type="SUPFAM" id="SSF52058">
    <property type="entry name" value="L domain-like"/>
    <property type="match status" value="1"/>
</dbReference>
<evidence type="ECO:0000313" key="12">
    <source>
        <dbReference type="Proteomes" id="UP000002051"/>
    </source>
</evidence>
<dbReference type="InterPro" id="IPR032675">
    <property type="entry name" value="LRR_dom_sf"/>
</dbReference>
<dbReference type="InterPro" id="IPR042197">
    <property type="entry name" value="Apaf_helical"/>
</dbReference>
<dbReference type="GO" id="GO:0006952">
    <property type="term" value="P:defense response"/>
    <property type="evidence" value="ECO:0007669"/>
    <property type="project" value="UniProtKB-KW"/>
</dbReference>
<feature type="domain" description="Disease resistance N-terminal" evidence="6">
    <location>
        <begin position="7"/>
        <end position="84"/>
    </location>
</feature>
<evidence type="ECO:0000259" key="5">
    <source>
        <dbReference type="Pfam" id="PF00931"/>
    </source>
</evidence>
<dbReference type="Gene3D" id="3.80.10.10">
    <property type="entry name" value="Ribonuclease Inhibitor"/>
    <property type="match status" value="1"/>
</dbReference>
<dbReference type="FunFam" id="1.10.10.10:FF:000322">
    <property type="entry name" value="Probable disease resistance protein At1g63360"/>
    <property type="match status" value="1"/>
</dbReference>
<keyword evidence="1" id="KW-0677">Repeat</keyword>
<dbReference type="eggNOG" id="KOG4658">
    <property type="taxonomic scope" value="Eukaryota"/>
</dbReference>
<evidence type="ECO:0000256" key="2">
    <source>
        <dbReference type="ARBA" id="ARBA00022741"/>
    </source>
</evidence>
<sequence>MAETSVLFALGKVFEFLKEETNLLSRVHKDFSDITDELESIQVFLKDADTRAADETDTNDGIRTWVKHLREASFRIEDVIDEYLQLMHRAYPPGCGSLVCKIASLIKTLISLHQIASEIKNIKISIRGIKERSERYNFQISQTPGSSSSNNSSRETDNRRWCDPRLSSLFIEETAIVGFEGPREELSGWLLEGTAERTVISVVGMGGLGKTTLAKLVFDSQKVTTKFDCRACITVSQSYTVRGILINMMEEFCSETESPLLQMLHKMDDKSLIIQVRQYLQHKKYLIFFDDVWQEDFSDQVEFAMPNNNKANRIIITTRMMQVADFFKKSFQVHVHNLQLLTPNKSWELFCKKAFRFEVGGHCPPELNSMSIEIVRKCKQLPLAIVAIGGLFSTKAKTVTEWKMVSQNLNLELGRNAHLTSLTKILSLSYDSLPFYLKPCILYFAIYPQDYSINHKRLTRQWIAEGFVKSDERRTQEIVAEEYLSELIHRSMVQVSNVGFEGKVQTCRVHDLFREVLIRKMKDLRFCHCVHQDSESIAVGKTRRLSIASCPNNVLKSTNNTHFRAIHVFEKDESLEHLMGKLCSQSRILKVLDIQGTSLKNIPKNLVSLCHIRYINLSYTNVQTLPKSVGELQNLETLDLRNTLVHEIPSEINKLTKLRHLLAFHRNYEAEYSLLGFTTGVLMEKGIKNLISLQNLYYVEVDHGGVDLIQEMKMLRNLRSSGLRHVRGEHGNSLSAAVAEMTHLENLNISVISEDEIIDLNFISSPPQLQRLHLKGRLQKLPDWIAKLECLVKVKLSFSMLKYDPLQSLQNLPNLLNLCLWDNCYDGEIFHFRNGGFLKLNTLNLRHLNRINSIIIENGTLLSLEHLTLEKIPQLKEVPIGIKHMHKLKDIYFTDMPAQFVESIDPDKGQNYSIIKHVPLVFIRHWYGPNLYDYDIRTIHSSTKESYVN</sequence>
<evidence type="ECO:0000256" key="3">
    <source>
        <dbReference type="ARBA" id="ARBA00022821"/>
    </source>
</evidence>
<dbReference type="Gene3D" id="1.20.5.4130">
    <property type="match status" value="1"/>
</dbReference>
<dbReference type="AlphaFoldDB" id="G7IVT2"/>
<dbReference type="GO" id="GO:0051707">
    <property type="term" value="P:response to other organism"/>
    <property type="evidence" value="ECO:0007669"/>
    <property type="project" value="UniProtKB-ARBA"/>
</dbReference>
<dbReference type="Pfam" id="PF00931">
    <property type="entry name" value="NB-ARC"/>
    <property type="match status" value="1"/>
</dbReference>
<reference evidence="9 12" key="2">
    <citation type="journal article" date="2014" name="BMC Genomics">
        <title>An improved genome release (version Mt4.0) for the model legume Medicago truncatula.</title>
        <authorList>
            <person name="Tang H."/>
            <person name="Krishnakumar V."/>
            <person name="Bidwell S."/>
            <person name="Rosen B."/>
            <person name="Chan A."/>
            <person name="Zhou S."/>
            <person name="Gentzbittel L."/>
            <person name="Childs K.L."/>
            <person name="Yandell M."/>
            <person name="Gundlach H."/>
            <person name="Mayer K.F."/>
            <person name="Schwartz D.C."/>
            <person name="Town C.D."/>
        </authorList>
    </citation>
    <scope>GENOME REANNOTATION</scope>
    <source>
        <strain evidence="11 12">cv. Jemalong A17</strain>
    </source>
</reference>
<keyword evidence="12" id="KW-1185">Reference proteome</keyword>
<evidence type="ECO:0000259" key="7">
    <source>
        <dbReference type="Pfam" id="PF23559"/>
    </source>
</evidence>
<dbReference type="EnsemblPlants" id="AES68665">
    <property type="protein sequence ID" value="AES68665"/>
    <property type="gene ID" value="MTR_3g011370"/>
</dbReference>
<evidence type="ECO:0000256" key="4">
    <source>
        <dbReference type="SAM" id="MobiDB-lite"/>
    </source>
</evidence>
<reference evidence="11" key="3">
    <citation type="submission" date="2015-04" db="UniProtKB">
        <authorList>
            <consortium name="EnsemblPlants"/>
        </authorList>
    </citation>
    <scope>IDENTIFICATION</scope>
    <source>
        <strain evidence="11">cv. Jemalong A17</strain>
    </source>
</reference>
<dbReference type="Pfam" id="PF23598">
    <property type="entry name" value="LRR_14"/>
    <property type="match status" value="1"/>
</dbReference>
<reference evidence="10" key="4">
    <citation type="journal article" date="2018" name="Nat. Plants">
        <title>Whole-genome landscape of Medicago truncatula symbiotic genes.</title>
        <authorList>
            <person name="Pecrix Y."/>
            <person name="Gamas P."/>
            <person name="Carrere S."/>
        </authorList>
    </citation>
    <scope>NUCLEOTIDE SEQUENCE</scope>
    <source>
        <tissue evidence="10">Leaves</tissue>
    </source>
</reference>
<dbReference type="EMBL" id="CM001219">
    <property type="protein sequence ID" value="AES68665.2"/>
    <property type="molecule type" value="Genomic_DNA"/>
</dbReference>
<dbReference type="Gene3D" id="3.40.50.300">
    <property type="entry name" value="P-loop containing nucleotide triphosphate hydrolases"/>
    <property type="match status" value="1"/>
</dbReference>
<dbReference type="Gene3D" id="1.10.8.430">
    <property type="entry name" value="Helical domain of apoptotic protease-activating factors"/>
    <property type="match status" value="1"/>
</dbReference>
<dbReference type="PANTHER" id="PTHR23155">
    <property type="entry name" value="DISEASE RESISTANCE PROTEIN RP"/>
    <property type="match status" value="1"/>
</dbReference>
<dbReference type="GO" id="GO:0016787">
    <property type="term" value="F:hydrolase activity"/>
    <property type="evidence" value="ECO:0007669"/>
    <property type="project" value="UniProtKB-KW"/>
</dbReference>
<dbReference type="InterPro" id="IPR038005">
    <property type="entry name" value="RX-like_CC"/>
</dbReference>
<dbReference type="Pfam" id="PF18052">
    <property type="entry name" value="Rx_N"/>
    <property type="match status" value="1"/>
</dbReference>
<dbReference type="Pfam" id="PF23559">
    <property type="entry name" value="WHD_DRP"/>
    <property type="match status" value="1"/>
</dbReference>
<dbReference type="PANTHER" id="PTHR23155:SF1052">
    <property type="entry name" value="DISEASE RESISTANCE PROTEIN RPM1"/>
    <property type="match status" value="1"/>
</dbReference>
<dbReference type="InterPro" id="IPR002182">
    <property type="entry name" value="NB-ARC"/>
</dbReference>
<dbReference type="InterPro" id="IPR036388">
    <property type="entry name" value="WH-like_DNA-bd_sf"/>
</dbReference>
<evidence type="ECO:0000313" key="11">
    <source>
        <dbReference type="EnsemblPlants" id="AES68665"/>
    </source>
</evidence>
<dbReference type="EMBL" id="PSQE01000003">
    <property type="protein sequence ID" value="RHN65515.1"/>
    <property type="molecule type" value="Genomic_DNA"/>
</dbReference>
<dbReference type="PRINTS" id="PR00364">
    <property type="entry name" value="DISEASERSIST"/>
</dbReference>
<dbReference type="KEGG" id="mtr:11422437"/>
<dbReference type="GO" id="GO:0043531">
    <property type="term" value="F:ADP binding"/>
    <property type="evidence" value="ECO:0007669"/>
    <property type="project" value="InterPro"/>
</dbReference>
<dbReference type="InterPro" id="IPR027417">
    <property type="entry name" value="P-loop_NTPase"/>
</dbReference>